<evidence type="ECO:0000313" key="4">
    <source>
        <dbReference type="Proteomes" id="UP000589626"/>
    </source>
</evidence>
<feature type="transmembrane region" description="Helical" evidence="1">
    <location>
        <begin position="21"/>
        <end position="46"/>
    </location>
</feature>
<keyword evidence="1" id="KW-1133">Transmembrane helix</keyword>
<keyword evidence="1" id="KW-0472">Membrane</keyword>
<dbReference type="Pfam" id="PF03703">
    <property type="entry name" value="bPH_2"/>
    <property type="match status" value="1"/>
</dbReference>
<accession>A0A7W4VTR1</accession>
<feature type="domain" description="YdbS-like PH" evidence="2">
    <location>
        <begin position="76"/>
        <end position="153"/>
    </location>
</feature>
<evidence type="ECO:0000256" key="1">
    <source>
        <dbReference type="SAM" id="Phobius"/>
    </source>
</evidence>
<dbReference type="Proteomes" id="UP000589626">
    <property type="component" value="Unassembled WGS sequence"/>
</dbReference>
<name>A0A7W4VTR1_9ACTN</name>
<reference evidence="3 4" key="1">
    <citation type="submission" date="2020-08" db="EMBL/GenBank/DDBJ databases">
        <title>Sequencing the genomes of 1000 actinobacteria strains.</title>
        <authorList>
            <person name="Klenk H.-P."/>
        </authorList>
    </citation>
    <scope>NUCLEOTIDE SEQUENCE [LARGE SCALE GENOMIC DNA]</scope>
    <source>
        <strain evidence="3 4">DSM 105498</strain>
    </source>
</reference>
<dbReference type="RefSeq" id="WP_343057761.1">
    <property type="nucleotide sequence ID" value="NZ_JACHWR010000001.1"/>
</dbReference>
<protein>
    <recommendedName>
        <fullName evidence="2">YdbS-like PH domain-containing protein</fullName>
    </recommendedName>
</protein>
<keyword evidence="4" id="KW-1185">Reference proteome</keyword>
<gene>
    <name evidence="3" type="ORF">FHU40_001375</name>
</gene>
<dbReference type="AlphaFoldDB" id="A0A7W4VTR1"/>
<dbReference type="PANTHER" id="PTHR34473">
    <property type="entry name" value="UPF0699 TRANSMEMBRANE PROTEIN YDBS"/>
    <property type="match status" value="1"/>
</dbReference>
<dbReference type="InterPro" id="IPR005182">
    <property type="entry name" value="YdbS-like_PH"/>
</dbReference>
<evidence type="ECO:0000313" key="3">
    <source>
        <dbReference type="EMBL" id="MBB3041574.1"/>
    </source>
</evidence>
<organism evidence="3 4">
    <name type="scientific">Nocardioides soli</name>
    <dbReference type="NCBI Taxonomy" id="1036020"/>
    <lineage>
        <taxon>Bacteria</taxon>
        <taxon>Bacillati</taxon>
        <taxon>Actinomycetota</taxon>
        <taxon>Actinomycetes</taxon>
        <taxon>Propionibacteriales</taxon>
        <taxon>Nocardioidaceae</taxon>
        <taxon>Nocardioides</taxon>
    </lineage>
</organism>
<evidence type="ECO:0000259" key="2">
    <source>
        <dbReference type="Pfam" id="PF03703"/>
    </source>
</evidence>
<comment type="caution">
    <text evidence="3">The sequence shown here is derived from an EMBL/GenBank/DDBJ whole genome shotgun (WGS) entry which is preliminary data.</text>
</comment>
<feature type="transmembrane region" description="Helical" evidence="1">
    <location>
        <begin position="52"/>
        <end position="74"/>
    </location>
</feature>
<dbReference type="PANTHER" id="PTHR34473:SF3">
    <property type="entry name" value="TRANSMEMBRANE PROTEIN-RELATED"/>
    <property type="match status" value="1"/>
</dbReference>
<sequence>MTDSEARPRLREPRQRVSPRARLMWATSAGLEAVVLVAVLAVVGPITDWLPIPGWLVALVGVLAAAYVVVMPLWRYRVHRWEVTDTAVYTQTGWWVRERRIAPMSRIQTVDHAEGAIARLFGLATVTVTTASAAGALEIVGLDRGRALELVDQLAVQADTVPGDAT</sequence>
<keyword evidence="1" id="KW-0812">Transmembrane</keyword>
<dbReference type="EMBL" id="JACHWR010000001">
    <property type="protein sequence ID" value="MBB3041574.1"/>
    <property type="molecule type" value="Genomic_DNA"/>
</dbReference>
<proteinExistence type="predicted"/>